<protein>
    <submittedName>
        <fullName evidence="2">Uncharacterized protein</fullName>
    </submittedName>
</protein>
<proteinExistence type="predicted"/>
<dbReference type="KEGG" id="laq:GLA29479_2414"/>
<evidence type="ECO:0000256" key="1">
    <source>
        <dbReference type="SAM" id="MobiDB-lite"/>
    </source>
</evidence>
<dbReference type="STRING" id="84531.LA76x_3384"/>
<name>A0A0S2DXH6_LYSAN</name>
<evidence type="ECO:0000313" key="3">
    <source>
        <dbReference type="Proteomes" id="UP000060787"/>
    </source>
</evidence>
<accession>A0A0S2DXH6</accession>
<organism evidence="2 3">
    <name type="scientific">Lysobacter antibioticus</name>
    <dbReference type="NCBI Taxonomy" id="84531"/>
    <lineage>
        <taxon>Bacteria</taxon>
        <taxon>Pseudomonadati</taxon>
        <taxon>Pseudomonadota</taxon>
        <taxon>Gammaproteobacteria</taxon>
        <taxon>Lysobacterales</taxon>
        <taxon>Lysobacteraceae</taxon>
        <taxon>Lysobacter</taxon>
    </lineage>
</organism>
<dbReference type="AlphaFoldDB" id="A0A0S2DXH6"/>
<feature type="compositionally biased region" description="Basic residues" evidence="1">
    <location>
        <begin position="79"/>
        <end position="88"/>
    </location>
</feature>
<evidence type="ECO:0000313" key="2">
    <source>
        <dbReference type="EMBL" id="ALN81510.1"/>
    </source>
</evidence>
<dbReference type="Proteomes" id="UP000060787">
    <property type="component" value="Chromosome"/>
</dbReference>
<dbReference type="KEGG" id="lab:LA76x_3384"/>
<dbReference type="PATRIC" id="fig|84531.7.peg.2366"/>
<sequence length="107" mass="11690">MRFSLSMSRARIPRRTGSYIGLSMDGRLHGCRWVVESAGADVAASENLAGSINAMAAGTRTRFGLRRCDGRRARAIRRGPMRCGRRSQGRGPVDRRGGLRQQGRGTS</sequence>
<reference evidence="2 3" key="1">
    <citation type="journal article" date="2015" name="BMC Genomics">
        <title>Comparative genomics and metabolic profiling of the genus Lysobacter.</title>
        <authorList>
            <person name="de Bruijn I."/>
            <person name="Cheng X."/>
            <person name="de Jager V."/>
            <person name="Exposito R.G."/>
            <person name="Watrous J."/>
            <person name="Patel N."/>
            <person name="Postma J."/>
            <person name="Dorrestein P.C."/>
            <person name="Kobayashi D."/>
            <person name="Raaijmakers J.M."/>
        </authorList>
    </citation>
    <scope>NUCLEOTIDE SEQUENCE [LARGE SCALE GENOMIC DNA]</scope>
    <source>
        <strain evidence="2 3">76</strain>
    </source>
</reference>
<feature type="region of interest" description="Disordered" evidence="1">
    <location>
        <begin position="79"/>
        <end position="107"/>
    </location>
</feature>
<dbReference type="EMBL" id="CP011129">
    <property type="protein sequence ID" value="ALN81510.1"/>
    <property type="molecule type" value="Genomic_DNA"/>
</dbReference>
<gene>
    <name evidence="2" type="ORF">LA76x_3384</name>
</gene>
<keyword evidence="3" id="KW-1185">Reference proteome</keyword>